<feature type="compositionally biased region" description="Polar residues" evidence="1">
    <location>
        <begin position="200"/>
        <end position="212"/>
    </location>
</feature>
<evidence type="ECO:0000313" key="3">
    <source>
        <dbReference type="Proteomes" id="UP000005239"/>
    </source>
</evidence>
<feature type="region of interest" description="Disordered" evidence="1">
    <location>
        <begin position="307"/>
        <end position="449"/>
    </location>
</feature>
<evidence type="ECO:0000256" key="1">
    <source>
        <dbReference type="SAM" id="MobiDB-lite"/>
    </source>
</evidence>
<dbReference type="SMART" id="SM00355">
    <property type="entry name" value="ZnF_C2H2"/>
    <property type="match status" value="2"/>
</dbReference>
<feature type="compositionally biased region" description="Low complexity" evidence="1">
    <location>
        <begin position="226"/>
        <end position="244"/>
    </location>
</feature>
<dbReference type="EnsemblMetazoa" id="PPA10213.1">
    <property type="protein sequence ID" value="PPA10213.1"/>
    <property type="gene ID" value="WBGene00099767"/>
</dbReference>
<accession>A0A8R1Y9E0</accession>
<feature type="region of interest" description="Disordered" evidence="1">
    <location>
        <begin position="98"/>
        <end position="126"/>
    </location>
</feature>
<organism evidence="2 3">
    <name type="scientific">Pristionchus pacificus</name>
    <name type="common">Parasitic nematode worm</name>
    <dbReference type="NCBI Taxonomy" id="54126"/>
    <lineage>
        <taxon>Eukaryota</taxon>
        <taxon>Metazoa</taxon>
        <taxon>Ecdysozoa</taxon>
        <taxon>Nematoda</taxon>
        <taxon>Chromadorea</taxon>
        <taxon>Rhabditida</taxon>
        <taxon>Rhabditina</taxon>
        <taxon>Diplogasteromorpha</taxon>
        <taxon>Diplogasteroidea</taxon>
        <taxon>Neodiplogasteridae</taxon>
        <taxon>Pristionchus</taxon>
    </lineage>
</organism>
<dbReference type="InterPro" id="IPR013087">
    <property type="entry name" value="Znf_C2H2_type"/>
</dbReference>
<evidence type="ECO:0000313" key="2">
    <source>
        <dbReference type="EnsemblMetazoa" id="PPA10213.1"/>
    </source>
</evidence>
<feature type="region of interest" description="Disordered" evidence="1">
    <location>
        <begin position="193"/>
        <end position="254"/>
    </location>
</feature>
<proteinExistence type="predicted"/>
<sequence length="592" mass="65353">MNSAADNKLIEKAVEWAKQRPTSNTIDIHQTMLRVAVDALRALEEKKPLKLDQLDNLKDEIQHCIEEDRNSSTTKFARVFSLLMKKLQGSVISVVPQPAMDSTADDSSRGEGRNRTIPNDSSSTGAINAVNIKQEAADMVAQQPPAVQVHIAAVPSRKIKEELSAVAREPQVFDVSDDELDIKPVVARVMTIPPAIPRKPQSTAPTDQASTDNNNNNNADKPSPQPAESSSQQQAQNTAAASTTGDNAKKSPKAISSNAKMNAIFALTRATSPLICHPLTQVALATVPEHQQLNVVQQLQQQQQRNLQQVQQQQPMPKQQEPAQVPKKVSGEQQLQQPQQPTDVLQVRAGTPKESYFRAPAQQPAKRKRTADSAETPGKSAAQAPPEPRPKRASAQRACKMMEDLGAEDAQELKNEPKSVKRITAEDAQERQGRSSRRSTAAKRTDSVASEPIQTPIVISPLVASQMNKCAVSYCDFSATDAEKLYNHLKEVHKGRAVIRGFEKGTKCPYCPIPLDDLSHYVAHRAKDHAEMEDPMILSCANCPKKTAQVHTMLFHWNWKNCERTLKFDYSLAKFALAKKRTVEEKEAKSRQ</sequence>
<name>A0A2A6B961_PRIPA</name>
<feature type="compositionally biased region" description="Basic and acidic residues" evidence="1">
    <location>
        <begin position="411"/>
        <end position="433"/>
    </location>
</feature>
<reference evidence="2" key="2">
    <citation type="submission" date="2022-06" db="UniProtKB">
        <authorList>
            <consortium name="EnsemblMetazoa"/>
        </authorList>
    </citation>
    <scope>IDENTIFICATION</scope>
    <source>
        <strain evidence="2">PS312</strain>
    </source>
</reference>
<feature type="compositionally biased region" description="Low complexity" evidence="1">
    <location>
        <begin position="333"/>
        <end position="347"/>
    </location>
</feature>
<reference evidence="3" key="1">
    <citation type="journal article" date="2008" name="Nat. Genet.">
        <title>The Pristionchus pacificus genome provides a unique perspective on nematode lifestyle and parasitism.</title>
        <authorList>
            <person name="Dieterich C."/>
            <person name="Clifton S.W."/>
            <person name="Schuster L.N."/>
            <person name="Chinwalla A."/>
            <person name="Delehaunty K."/>
            <person name="Dinkelacker I."/>
            <person name="Fulton L."/>
            <person name="Fulton R."/>
            <person name="Godfrey J."/>
            <person name="Minx P."/>
            <person name="Mitreva M."/>
            <person name="Roeseler W."/>
            <person name="Tian H."/>
            <person name="Witte H."/>
            <person name="Yang S.P."/>
            <person name="Wilson R.K."/>
            <person name="Sommer R.J."/>
        </authorList>
    </citation>
    <scope>NUCLEOTIDE SEQUENCE [LARGE SCALE GENOMIC DNA]</scope>
    <source>
        <strain evidence="3">PS312</strain>
    </source>
</reference>
<feature type="compositionally biased region" description="Polar residues" evidence="1">
    <location>
        <begin position="116"/>
        <end position="126"/>
    </location>
</feature>
<gene>
    <name evidence="2" type="primary">WBGene00099767</name>
</gene>
<dbReference type="AlphaFoldDB" id="A0A2A6B961"/>
<protein>
    <submittedName>
        <fullName evidence="2">Uncharacterized protein</fullName>
    </submittedName>
</protein>
<dbReference type="Proteomes" id="UP000005239">
    <property type="component" value="Unassembled WGS sequence"/>
</dbReference>
<accession>A0A2A6B961</accession>
<keyword evidence="3" id="KW-1185">Reference proteome</keyword>